<dbReference type="Gene3D" id="3.20.20.80">
    <property type="entry name" value="Glycosidases"/>
    <property type="match status" value="1"/>
</dbReference>
<evidence type="ECO:0000256" key="6">
    <source>
        <dbReference type="ARBA" id="ARBA00023295"/>
    </source>
</evidence>
<keyword evidence="5 11" id="KW-0378">Hydrolase</keyword>
<dbReference type="InterPro" id="IPR036962">
    <property type="entry name" value="Glyco_hydro_3_N_sf"/>
</dbReference>
<feature type="region of interest" description="Disordered" evidence="7">
    <location>
        <begin position="1988"/>
        <end position="2085"/>
    </location>
</feature>
<evidence type="ECO:0000259" key="10">
    <source>
        <dbReference type="PROSITE" id="PS51175"/>
    </source>
</evidence>
<evidence type="ECO:0000256" key="3">
    <source>
        <dbReference type="ARBA" id="ARBA00012744"/>
    </source>
</evidence>
<dbReference type="InterPro" id="IPR033453">
    <property type="entry name" value="Glyco_hydro_30_TIM-barrel"/>
</dbReference>
<dbReference type="NCBIfam" id="TIGR01167">
    <property type="entry name" value="LPXTG_anchor"/>
    <property type="match status" value="1"/>
</dbReference>
<evidence type="ECO:0000256" key="8">
    <source>
        <dbReference type="SAM" id="Phobius"/>
    </source>
</evidence>
<accession>A0AA95ML34</accession>
<feature type="chain" id="PRO_5041647174" description="beta-glucosidase" evidence="9">
    <location>
        <begin position="33"/>
        <end position="2118"/>
    </location>
</feature>
<dbReference type="Pfam" id="PF02055">
    <property type="entry name" value="Glyco_hydro_30"/>
    <property type="match status" value="1"/>
</dbReference>
<dbReference type="InterPro" id="IPR017853">
    <property type="entry name" value="GH"/>
</dbReference>
<organism evidence="11 12">
    <name type="scientific">Neobacillus novalis</name>
    <dbReference type="NCBI Taxonomy" id="220687"/>
    <lineage>
        <taxon>Bacteria</taxon>
        <taxon>Bacillati</taxon>
        <taxon>Bacillota</taxon>
        <taxon>Bacilli</taxon>
        <taxon>Bacillales</taxon>
        <taxon>Bacillaceae</taxon>
        <taxon>Neobacillus</taxon>
    </lineage>
</organism>
<keyword evidence="6" id="KW-0326">Glycosidase</keyword>
<feature type="compositionally biased region" description="Low complexity" evidence="7">
    <location>
        <begin position="2043"/>
        <end position="2066"/>
    </location>
</feature>
<feature type="domain" description="CBM6" evidence="10">
    <location>
        <begin position="1400"/>
        <end position="1515"/>
    </location>
</feature>
<keyword evidence="8" id="KW-0472">Membrane</keyword>
<dbReference type="Proteomes" id="UP001178288">
    <property type="component" value="Chromosome"/>
</dbReference>
<dbReference type="InterPro" id="IPR033452">
    <property type="entry name" value="GH30_C"/>
</dbReference>
<reference evidence="11" key="1">
    <citation type="submission" date="2023-05" db="EMBL/GenBank/DDBJ databases">
        <title>Comparative genomics of Bacillaceae isolates and their secondary metabolite potential.</title>
        <authorList>
            <person name="Song L."/>
            <person name="Nielsen L.J."/>
            <person name="Mohite O."/>
            <person name="Xu X."/>
            <person name="Weber T."/>
            <person name="Kovacs A.T."/>
        </authorList>
    </citation>
    <scope>NUCLEOTIDE SEQUENCE</scope>
    <source>
        <strain evidence="11">XLM17</strain>
    </source>
</reference>
<dbReference type="Pfam" id="PF00933">
    <property type="entry name" value="Glyco_hydro_3"/>
    <property type="match status" value="1"/>
</dbReference>
<dbReference type="SMART" id="SM00606">
    <property type="entry name" value="CBD_IV"/>
    <property type="match status" value="5"/>
</dbReference>
<dbReference type="InterPro" id="IPR006584">
    <property type="entry name" value="Cellulose-bd_IV"/>
</dbReference>
<dbReference type="GO" id="GO:0008422">
    <property type="term" value="F:beta-glucosidase activity"/>
    <property type="evidence" value="ECO:0007669"/>
    <property type="project" value="UniProtKB-EC"/>
</dbReference>
<dbReference type="Gene3D" id="3.40.50.1700">
    <property type="entry name" value="Glycoside hydrolase family 3 C-terminal domain"/>
    <property type="match status" value="1"/>
</dbReference>
<evidence type="ECO:0000256" key="4">
    <source>
        <dbReference type="ARBA" id="ARBA00022729"/>
    </source>
</evidence>
<sequence>MRKYKRGIAIFTIAVMMSYVLQGFFSPLTANAASVSGDPIYLDENQPINVRVADLLSKMTTDEKLGQMIQAEKASITPAQVKQYNIGSVLSGGGSFPNGKQADSLPDNWKKLVDGYQDAALGTRLGIPIIYGVDAVHGNNNVIGATIFPHNIGLGAANNVALTKEIGAASAAEIKATGIHWDFAPTTATAQDIKWGRTYEAFSDNANISAQLGAAYIKGLQGENPSADLAKNNTVVATAKHFIGEGYTDNGKNKGNISSLTEDEILAKELNIYKQAVDAGVRTVMASYHSIQGLKMHANKRLLTDVLKGELGFDGYVITDYNGVDQISVDQDGNPVSGLKNQLKTAVNAGVDMFMQPQNWQTALGHLKTLAADGDIKMDRIDDAVSRILKVKFEAGLFKNPKTDPSLAKEFGSKEHKKIARQAVGESLVLLKNDVVNGSPIMSQLSKMNKVFVAGSSADDIGMQSGGWTISWQGSAGKTTPGTTILDGIKEKVGADKVTYNKHGRGAAGHDVAIVVIGENPYAESNGDTSEIKLSFEQEQTIQNIRNADQDIPIVVILVSGRPMIITDELKDWAGVVAAWLPGTEGGGVADILFNDSNDFKGKLPIRWPFFMEAYPSFYGEQSENFLFNTGYGLVKGEQTPNLPEPPEKPTVEGHAIPGKIEAEDWLTQSGVDTEQTQDEGGGLNVGWADPGDWIDYQVNVNEPGSYNIDVRYAANEKTGLKFINEKGKNIGEMSVSSTGGYQSWKTFTIKNVVLEKGNQKLRVSYTGGALNLNWYQFTRTGDIPADYNPNPDPPALPEDDVAAVVKDNAVENWVTVARDSQNMGWYYNSRWQEGDPKLEKQENINIMQQVDESSVNTFHIDPTQKFQSIMGIGSSVDEATIYNMSKMSEEKRYELLKQLIDPVEGVGMSMMRLTMGTSDFTAREFYSYDDMPAGKTDEKLEHFSIEKDRQFHIIDTVKQMKEINPAIKFFASPWSPPGWMKTSDSMIKGSLKEGYEEILAEYYLKYFQAYRAEGIEIEAMTLQNEPLLEIDYPSMHLPWKQAVKVSKHLREKLDANGFKHVKLWMFDHNPSDAQAYAANFLKDADGYAAVEGTAFHDYGGDLSEMTKLQKQFPDKNVYLTERSVWGTNGADRIAQYFRNYARSYNSWVVMLDSDISTHQWVGTPDPTTIVQDSANPDNYWLTPEYYISGHYSKFVKPDYIRIGSDYGSADTVTNVSFMSPDQKEIVTVVTNQTKQAQKFKLVSEGTQFIATLPANSVATYRWDRLDAHKVPGKMKAIDYDQAEGSFTTKDGYIGEINKQSEVTKLDYLLNVNEAGDYYVDFGFAGYKEKPQLDLAINGELAGTINLQSTGWWENWAKKRIQLHLNKGIQRLTITAHETDYNFNDITFTKITNDIHTIPGRIQAEEFTDASGILVQDLDKGLSVGYLDPGDWLDYQINVNESGTYKVTYRYASGNPNPSLEWIVDGHSIHTAALNSTGGWDTYKLANDEITLTAGNHVLRLQVREGMNIDWISVGTTLSLEKSTITEGAEDGHIVDVFVENDTFVNELDINEWKLNGPKGTTISKVERISDNHVKVTLSGNRTVDYDTDIIAKLTVSQNQFEGWAKSGSTAAFDISETVVFKAIDDIESITVEPKTQQAGDGELTVTISGGTFTEEAVQQISLTGKAVTNGNIVLSEVIYNSPTKVTIKYSQDDRPIYEDVTLTVNVPVEAYDDSTNGTTLSDTFILLGTTNQEEATAIPGEINLEKDFYKLSGVSFANGPSDTRKITDVQSGDWIEYVIDVPKDGQYVLTLGVVTNSDVGEGIVFKSENGDTLAAFTIPNIWGAWSEVKQTVSLPSGKQKIRVFAANGGFELNKIKFEKLQALHSDEDVIKVEAEDYYNASQAIIQPGSTRTNIGYTTANGWIDYLINVPPGNYKVTYHYSTTEGGVGARASVGNNQVTTNLTSTGDWGAYQNASSGNTLYIPKGDQTVRMEVLVNGFNLDWFELEMVDPENPGPTDPGPTDPGPTDPGPTDPGPTDPGPTDPGPTDPGPTDPGPTDPGPTDPGTTDPGTTDPGTTDPGTSPGTDLGNGTQSGNGQDHEDKLPNTATSMFNNILAGLVFFLIGGFLYTRNRRNTANK</sequence>
<feature type="compositionally biased region" description="Pro residues" evidence="7">
    <location>
        <begin position="1993"/>
        <end position="2042"/>
    </location>
</feature>
<dbReference type="Pfam" id="PF03422">
    <property type="entry name" value="CBM_6"/>
    <property type="match status" value="5"/>
</dbReference>
<dbReference type="RefSeq" id="WP_066092523.1">
    <property type="nucleotide sequence ID" value="NZ_CP126114.1"/>
</dbReference>
<evidence type="ECO:0000256" key="2">
    <source>
        <dbReference type="ARBA" id="ARBA00005336"/>
    </source>
</evidence>
<feature type="transmembrane region" description="Helical" evidence="8">
    <location>
        <begin position="2090"/>
        <end position="2109"/>
    </location>
</feature>
<keyword evidence="4 9" id="KW-0732">Signal</keyword>
<evidence type="ECO:0000313" key="12">
    <source>
        <dbReference type="Proteomes" id="UP001178288"/>
    </source>
</evidence>
<name>A0AA95ML34_9BACI</name>
<keyword evidence="8" id="KW-0812">Transmembrane</keyword>
<dbReference type="KEGG" id="nnv:QNH39_24240"/>
<dbReference type="Pfam" id="PF17189">
    <property type="entry name" value="Glyco_hydro_30C"/>
    <property type="match status" value="1"/>
</dbReference>
<dbReference type="EMBL" id="CP126114">
    <property type="protein sequence ID" value="WHY85681.1"/>
    <property type="molecule type" value="Genomic_DNA"/>
</dbReference>
<dbReference type="GO" id="GO:0030246">
    <property type="term" value="F:carbohydrate binding"/>
    <property type="evidence" value="ECO:0007669"/>
    <property type="project" value="InterPro"/>
</dbReference>
<evidence type="ECO:0000256" key="1">
    <source>
        <dbReference type="ARBA" id="ARBA00000448"/>
    </source>
</evidence>
<evidence type="ECO:0000256" key="5">
    <source>
        <dbReference type="ARBA" id="ARBA00022801"/>
    </source>
</evidence>
<dbReference type="InterPro" id="IPR001764">
    <property type="entry name" value="Glyco_hydro_3_N"/>
</dbReference>
<dbReference type="InterPro" id="IPR005084">
    <property type="entry name" value="CBM6"/>
</dbReference>
<dbReference type="SUPFAM" id="SSF51445">
    <property type="entry name" value="(Trans)glycosidases"/>
    <property type="match status" value="2"/>
</dbReference>
<dbReference type="SUPFAM" id="SSF49785">
    <property type="entry name" value="Galactose-binding domain-like"/>
    <property type="match status" value="5"/>
</dbReference>
<keyword evidence="8" id="KW-1133">Transmembrane helix</keyword>
<feature type="signal peptide" evidence="9">
    <location>
        <begin position="1"/>
        <end position="32"/>
    </location>
</feature>
<proteinExistence type="inferred from homology"/>
<evidence type="ECO:0000313" key="11">
    <source>
        <dbReference type="EMBL" id="WHY85681.1"/>
    </source>
</evidence>
<dbReference type="PANTHER" id="PTHR30620">
    <property type="entry name" value="PERIPLASMIC BETA-GLUCOSIDASE-RELATED"/>
    <property type="match status" value="1"/>
</dbReference>
<dbReference type="InterPro" id="IPR002772">
    <property type="entry name" value="Glyco_hydro_3_C"/>
</dbReference>
<dbReference type="PANTHER" id="PTHR30620:SF16">
    <property type="entry name" value="LYSOSOMAL BETA GLUCOSIDASE"/>
    <property type="match status" value="1"/>
</dbReference>
<gene>
    <name evidence="11" type="ORF">QNH39_24240</name>
</gene>
<dbReference type="Pfam" id="PF01915">
    <property type="entry name" value="Glyco_hydro_3_C"/>
    <property type="match status" value="1"/>
</dbReference>
<dbReference type="InterPro" id="IPR036881">
    <property type="entry name" value="Glyco_hydro_3_C_sf"/>
</dbReference>
<dbReference type="Gene3D" id="2.60.120.260">
    <property type="entry name" value="Galactose-binding domain-like"/>
    <property type="match status" value="5"/>
</dbReference>
<protein>
    <recommendedName>
        <fullName evidence="3">beta-glucosidase</fullName>
        <ecNumber evidence="3">3.2.1.21</ecNumber>
    </recommendedName>
</protein>
<dbReference type="GO" id="GO:0009251">
    <property type="term" value="P:glucan catabolic process"/>
    <property type="evidence" value="ECO:0007669"/>
    <property type="project" value="TreeGrafter"/>
</dbReference>
<dbReference type="SUPFAM" id="SSF52279">
    <property type="entry name" value="Beta-D-glucan exohydrolase, C-terminal domain"/>
    <property type="match status" value="1"/>
</dbReference>
<feature type="domain" description="CBM6" evidence="10">
    <location>
        <begin position="1730"/>
        <end position="1859"/>
    </location>
</feature>
<feature type="domain" description="CBM6" evidence="10">
    <location>
        <begin position="1871"/>
        <end position="1987"/>
    </location>
</feature>
<feature type="domain" description="CBM6" evidence="10">
    <location>
        <begin position="659"/>
        <end position="779"/>
    </location>
</feature>
<dbReference type="EC" id="3.2.1.21" evidence="3"/>
<comment type="catalytic activity">
    <reaction evidence="1">
        <text>Hydrolysis of terminal, non-reducing beta-D-glucosyl residues with release of beta-D-glucose.</text>
        <dbReference type="EC" id="3.2.1.21"/>
    </reaction>
</comment>
<keyword evidence="12" id="KW-1185">Reference proteome</keyword>
<dbReference type="InterPro" id="IPR051915">
    <property type="entry name" value="Cellulose_Degrad_GH3"/>
</dbReference>
<comment type="similarity">
    <text evidence="2">Belongs to the glycosyl hydrolase 3 family.</text>
</comment>
<dbReference type="Gene3D" id="3.20.20.300">
    <property type="entry name" value="Glycoside hydrolase, family 3, N-terminal domain"/>
    <property type="match status" value="1"/>
</dbReference>
<evidence type="ECO:0000256" key="9">
    <source>
        <dbReference type="SAM" id="SignalP"/>
    </source>
</evidence>
<dbReference type="PROSITE" id="PS51175">
    <property type="entry name" value="CBM6"/>
    <property type="match status" value="4"/>
</dbReference>
<dbReference type="InterPro" id="IPR008979">
    <property type="entry name" value="Galactose-bd-like_sf"/>
</dbReference>
<dbReference type="CDD" id="cd04080">
    <property type="entry name" value="CBM6_cellulase-like"/>
    <property type="match status" value="3"/>
</dbReference>
<dbReference type="PRINTS" id="PR00133">
    <property type="entry name" value="GLHYDRLASE3"/>
</dbReference>
<evidence type="ECO:0000256" key="7">
    <source>
        <dbReference type="SAM" id="MobiDB-lite"/>
    </source>
</evidence>